<keyword evidence="6" id="KW-1035">Host cytoplasm</keyword>
<sequence>MTDLNPDNVARPLRMRDELNAAVNIAMPQTPRQFGARLIREKWGADIDPQTALLVTLDYEYKGHPASEGIHQGQVASSQSLLQALLSNYQTVGDGRSAENAFGLYTPPDLGPSVRIVPRVDEFADHGSGNHQTYEGIYRQTAPQTYGPSTQITLKPADFKKWVWELDLQDSYKAYLNQAWPSDEMLVAPQPYGLRTSAKAAFVMAAWLQNQEQRLSEEGLKLAMQAAGLSLDQAWETLTTESLQAPTRIPPMVTASRLKLYRYTATDIWTFRVATNPRVLMYIPGNSSPLHDFADVSQLHQWVVKQSNASATKQAVASHFIEDDRQDGTFHAGVLTALDGMAIYPQKHWLTNNAGFFNNDGYWDPAEYVGFDDQAPATDPFAQLVLTMKQAAWGSAKTIRNDAQVNRDNLSAVIEPLVQWINQFGPLALFVPGGEGVLALAGLIDAGYGLDQAVYGETASQRKEGVTRTVFGLLNALPLAGAGADVSVGRAEAKALGPSEHVALVTPAEDSVAAPSRLSRLELIRGIGPSVASFSDEVLAQIGKVSAVHDDMLRLMNTGRPPTPLLADTISRFKLDQELGGAGQTDVFKSRYAALQQSEHKWVQLFQRQYPGLPKSAIEQMLDRYGVDIRATPDVSEVRQVFKRLDSKARQYQQHVRLNRAYEGLYLGSVANAETDTLALHSLQNVPGWPKNLRIRILDHSPSGRVLDSCGPLDAANTRILISAQDRYQPPTLPSDFYEAVLAILSKDERSALHLTSDDPANELRLKVGAVALPRSQTLLGLQRMDSGLTFEPQGLRGGGYPSTPQGAAMTHEMMRLQLKDIYPDFTHAQADETLQRVGNNARAFIDGLNQQLQQLHTDLDGWIDQVPHDVDDIDLPFLVVGDAAAQGLTPAQIAAYNVQLLMDEIQDERALRTELAEELVAIWQKRGSSPSSTLDMNFENYHRMPALNVQFDDVTELLMKGFHLTEQDSLNGFLESFPNLEILNLENVDLRHYFVAGDAGRSLPSAIEQLTHLRLLHLRGTRLVFSESAASQLRDLTQLQLLDLSDNPLGVPPLVLGMNDLRQLNLRNTHISRCPIGIKDEPYLTSLDLRDNQITRVPPAVINQAVADDRVLLWGNPLTDEDTLRRLISHREATGINLWLGMPGADYGTSTVWLRDCDAALQQSRHALWQRLAGKPSGTRFLAVMDRLSLTADFQVSYLSLQTRVWRLLDEADASEQMWIRLSRSSGRFDHPMAAFRALEERANL</sequence>
<dbReference type="GO" id="GO:0005737">
    <property type="term" value="C:cytoplasm"/>
    <property type="evidence" value="ECO:0007669"/>
    <property type="project" value="TreeGrafter"/>
</dbReference>
<evidence type="ECO:0000313" key="9">
    <source>
        <dbReference type="Proteomes" id="UP000375525"/>
    </source>
</evidence>
<dbReference type="EMBL" id="CABVIH010000021">
    <property type="protein sequence ID" value="VVP26594.1"/>
    <property type="molecule type" value="Genomic_DNA"/>
</dbReference>
<comment type="similarity">
    <text evidence="6">Belongs to the LRR-containing bacterial E3 ligase family.</text>
</comment>
<dbReference type="GO" id="GO:0061630">
    <property type="term" value="F:ubiquitin protein ligase activity"/>
    <property type="evidence" value="ECO:0007669"/>
    <property type="project" value="UniProtKB-EC"/>
</dbReference>
<dbReference type="Pfam" id="PF20178">
    <property type="entry name" value="ToxA_N"/>
    <property type="match status" value="1"/>
</dbReference>
<dbReference type="EC" id="2.3.2.27" evidence="2"/>
<comment type="caution">
    <text evidence="6">Lacks conserved residue(s) required for the propagation of feature annotation.</text>
</comment>
<dbReference type="Proteomes" id="UP000375525">
    <property type="component" value="Unassembled WGS sequence"/>
</dbReference>
<dbReference type="GO" id="GO:0016567">
    <property type="term" value="P:protein ubiquitination"/>
    <property type="evidence" value="ECO:0007669"/>
    <property type="project" value="InterPro"/>
</dbReference>
<organism evidence="8 9">
    <name type="scientific">Pseudomonas fluorescens</name>
    <dbReference type="NCBI Taxonomy" id="294"/>
    <lineage>
        <taxon>Bacteria</taxon>
        <taxon>Pseudomonadati</taxon>
        <taxon>Pseudomonadota</taxon>
        <taxon>Gammaproteobacteria</taxon>
        <taxon>Pseudomonadales</taxon>
        <taxon>Pseudomonadaceae</taxon>
        <taxon>Pseudomonas</taxon>
    </lineage>
</organism>
<protein>
    <recommendedName>
        <fullName evidence="2">RING-type E3 ubiquitin transferase</fullName>
        <ecNumber evidence="2">2.3.2.27</ecNumber>
    </recommendedName>
</protein>
<dbReference type="InterPro" id="IPR046673">
    <property type="entry name" value="ToxA_N"/>
</dbReference>
<keyword evidence="4" id="KW-0677">Repeat</keyword>
<dbReference type="AlphaFoldDB" id="A0A5E7MP75"/>
<keyword evidence="6" id="KW-0964">Secreted</keyword>
<dbReference type="RefSeq" id="WP_150781215.1">
    <property type="nucleotide sequence ID" value="NZ_CABVIH010000021.1"/>
</dbReference>
<keyword evidence="3" id="KW-0433">Leucine-rich repeat</keyword>
<keyword evidence="6" id="KW-0833">Ubl conjugation pathway</keyword>
<dbReference type="Pfam" id="PF14496">
    <property type="entry name" value="NEL"/>
    <property type="match status" value="1"/>
</dbReference>
<evidence type="ECO:0000256" key="5">
    <source>
        <dbReference type="ARBA" id="ARBA00023026"/>
    </source>
</evidence>
<accession>A0A5E7MP75</accession>
<dbReference type="InterPro" id="IPR029487">
    <property type="entry name" value="NEL_dom"/>
</dbReference>
<evidence type="ECO:0000256" key="4">
    <source>
        <dbReference type="ARBA" id="ARBA00022737"/>
    </source>
</evidence>
<dbReference type="Gene3D" id="3.80.10.10">
    <property type="entry name" value="Ribonuclease Inhibitor"/>
    <property type="match status" value="1"/>
</dbReference>
<comment type="catalytic activity">
    <reaction evidence="1">
        <text>S-ubiquitinyl-[E2 ubiquitin-conjugating enzyme]-L-cysteine + [acceptor protein]-L-lysine = [E2 ubiquitin-conjugating enzyme]-L-cysteine + N(6)-ubiquitinyl-[acceptor protein]-L-lysine.</text>
        <dbReference type="EC" id="2.3.2.27"/>
    </reaction>
</comment>
<evidence type="ECO:0000256" key="1">
    <source>
        <dbReference type="ARBA" id="ARBA00000900"/>
    </source>
</evidence>
<evidence type="ECO:0000256" key="2">
    <source>
        <dbReference type="ARBA" id="ARBA00012483"/>
    </source>
</evidence>
<gene>
    <name evidence="8" type="ORF">PS880_04115</name>
</gene>
<dbReference type="PANTHER" id="PTHR48051">
    <property type="match status" value="1"/>
</dbReference>
<dbReference type="PANTHER" id="PTHR48051:SF1">
    <property type="entry name" value="RAS SUPPRESSOR PROTEIN 1"/>
    <property type="match status" value="1"/>
</dbReference>
<dbReference type="InterPro" id="IPR050216">
    <property type="entry name" value="LRR_domain-containing"/>
</dbReference>
<evidence type="ECO:0000259" key="7">
    <source>
        <dbReference type="PROSITE" id="PS52053"/>
    </source>
</evidence>
<evidence type="ECO:0000313" key="8">
    <source>
        <dbReference type="EMBL" id="VVP26594.1"/>
    </source>
</evidence>
<reference evidence="8 9" key="1">
    <citation type="submission" date="2019-09" db="EMBL/GenBank/DDBJ databases">
        <authorList>
            <person name="Chandra G."/>
            <person name="Truman W A."/>
        </authorList>
    </citation>
    <scope>NUCLEOTIDE SEQUENCE [LARGE SCALE GENOMIC DNA]</scope>
    <source>
        <strain evidence="8">PS880</strain>
    </source>
</reference>
<evidence type="ECO:0000256" key="6">
    <source>
        <dbReference type="PROSITE-ProRule" id="PRU01398"/>
    </source>
</evidence>
<name>A0A5E7MP75_PSEFL</name>
<dbReference type="SUPFAM" id="SSF52058">
    <property type="entry name" value="L domain-like"/>
    <property type="match status" value="1"/>
</dbReference>
<dbReference type="GO" id="GO:0005576">
    <property type="term" value="C:extracellular region"/>
    <property type="evidence" value="ECO:0007669"/>
    <property type="project" value="UniProtKB-UniRule"/>
</dbReference>
<dbReference type="InterPro" id="IPR032675">
    <property type="entry name" value="LRR_dom_sf"/>
</dbReference>
<dbReference type="PROSITE" id="PS52053">
    <property type="entry name" value="NEL"/>
    <property type="match status" value="1"/>
</dbReference>
<proteinExistence type="inferred from homology"/>
<feature type="domain" description="NEL" evidence="7">
    <location>
        <begin position="1146"/>
        <end position="1246"/>
    </location>
</feature>
<dbReference type="OrthoDB" id="7022734at2"/>
<evidence type="ECO:0000256" key="3">
    <source>
        <dbReference type="ARBA" id="ARBA00022614"/>
    </source>
</evidence>
<keyword evidence="5" id="KW-0843">Virulence</keyword>